<comment type="caution">
    <text evidence="1">The sequence shown here is derived from an EMBL/GenBank/DDBJ whole genome shotgun (WGS) entry which is preliminary data.</text>
</comment>
<evidence type="ECO:0000313" key="2">
    <source>
        <dbReference type="Proteomes" id="UP001328107"/>
    </source>
</evidence>
<feature type="non-terminal residue" evidence="1">
    <location>
        <position position="124"/>
    </location>
</feature>
<evidence type="ECO:0000313" key="1">
    <source>
        <dbReference type="EMBL" id="GMR48335.1"/>
    </source>
</evidence>
<sequence>FMARIVRDWGREKGGEREGRGRREGDGGLLVFDLRFSSVLRFGRGESVSSAVSSLQVVGHPRGGIIEVSRRDVDAAAVRLQSTKSLVVDDILGPSDMGIFLLLETEDESLLRVGESLHVSRRSS</sequence>
<protein>
    <submittedName>
        <fullName evidence="1">Uncharacterized protein</fullName>
    </submittedName>
</protein>
<dbReference type="EMBL" id="BTRK01000004">
    <property type="protein sequence ID" value="GMR48335.1"/>
    <property type="molecule type" value="Genomic_DNA"/>
</dbReference>
<feature type="non-terminal residue" evidence="1">
    <location>
        <position position="1"/>
    </location>
</feature>
<organism evidence="1 2">
    <name type="scientific">Pristionchus mayeri</name>
    <dbReference type="NCBI Taxonomy" id="1317129"/>
    <lineage>
        <taxon>Eukaryota</taxon>
        <taxon>Metazoa</taxon>
        <taxon>Ecdysozoa</taxon>
        <taxon>Nematoda</taxon>
        <taxon>Chromadorea</taxon>
        <taxon>Rhabditida</taxon>
        <taxon>Rhabditina</taxon>
        <taxon>Diplogasteromorpha</taxon>
        <taxon>Diplogasteroidea</taxon>
        <taxon>Neodiplogasteridae</taxon>
        <taxon>Pristionchus</taxon>
    </lineage>
</organism>
<proteinExistence type="predicted"/>
<dbReference type="AlphaFoldDB" id="A0AAN5CPQ7"/>
<keyword evidence="2" id="KW-1185">Reference proteome</keyword>
<name>A0AAN5CPQ7_9BILA</name>
<accession>A0AAN5CPQ7</accession>
<reference evidence="2" key="1">
    <citation type="submission" date="2022-10" db="EMBL/GenBank/DDBJ databases">
        <title>Genome assembly of Pristionchus species.</title>
        <authorList>
            <person name="Yoshida K."/>
            <person name="Sommer R.J."/>
        </authorList>
    </citation>
    <scope>NUCLEOTIDE SEQUENCE [LARGE SCALE GENOMIC DNA]</scope>
    <source>
        <strain evidence="2">RS5460</strain>
    </source>
</reference>
<gene>
    <name evidence="1" type="ORF">PMAYCL1PPCAC_18530</name>
</gene>
<dbReference type="Proteomes" id="UP001328107">
    <property type="component" value="Unassembled WGS sequence"/>
</dbReference>